<evidence type="ECO:0000313" key="2">
    <source>
        <dbReference type="Proteomes" id="UP000554482"/>
    </source>
</evidence>
<sequence length="258" mass="29093">FKAGINHGSSCKLTTKKMGGSRLHPRNVHDLIESMEKCEIDDLKAVGSFYTWTNRSEGDGRILCIVEEVWDCNVLGNPMIRLYSKLKLLKGKLIEWNKKNFSDLQGQVIEARENLVKIHEIIQMHPMDTQLATLGNIALKKYIKLAAAEESSLKQKAGASWALLGDENKSFFYKKVQGRRARNSVCNLEVDNNNVIDKKEISHAFVSHYQQVLGQATTAVYRSNLVNFVNFDHPVPVEMQQSMSAEITEVEIKAATGR</sequence>
<organism evidence="1 2">
    <name type="scientific">Thalictrum thalictroides</name>
    <name type="common">Rue-anemone</name>
    <name type="synonym">Anemone thalictroides</name>
    <dbReference type="NCBI Taxonomy" id="46969"/>
    <lineage>
        <taxon>Eukaryota</taxon>
        <taxon>Viridiplantae</taxon>
        <taxon>Streptophyta</taxon>
        <taxon>Embryophyta</taxon>
        <taxon>Tracheophyta</taxon>
        <taxon>Spermatophyta</taxon>
        <taxon>Magnoliopsida</taxon>
        <taxon>Ranunculales</taxon>
        <taxon>Ranunculaceae</taxon>
        <taxon>Thalictroideae</taxon>
        <taxon>Thalictrum</taxon>
    </lineage>
</organism>
<dbReference type="AlphaFoldDB" id="A0A7J6W962"/>
<keyword evidence="2" id="KW-1185">Reference proteome</keyword>
<feature type="non-terminal residue" evidence="1">
    <location>
        <position position="258"/>
    </location>
</feature>
<reference evidence="1 2" key="1">
    <citation type="submission" date="2020-06" db="EMBL/GenBank/DDBJ databases">
        <title>Transcriptomic and genomic resources for Thalictrum thalictroides and T. hernandezii: Facilitating candidate gene discovery in an emerging model plant lineage.</title>
        <authorList>
            <person name="Arias T."/>
            <person name="Riano-Pachon D.M."/>
            <person name="Di Stilio V.S."/>
        </authorList>
    </citation>
    <scope>NUCLEOTIDE SEQUENCE [LARGE SCALE GENOMIC DNA]</scope>
    <source>
        <strain evidence="2">cv. WT478/WT964</strain>
        <tissue evidence="1">Leaves</tissue>
    </source>
</reference>
<accession>A0A7J6W962</accession>
<evidence type="ECO:0000313" key="1">
    <source>
        <dbReference type="EMBL" id="KAF5193986.1"/>
    </source>
</evidence>
<name>A0A7J6W962_THATH</name>
<dbReference type="EMBL" id="JABWDY010019363">
    <property type="protein sequence ID" value="KAF5193986.1"/>
    <property type="molecule type" value="Genomic_DNA"/>
</dbReference>
<proteinExistence type="predicted"/>
<protein>
    <submittedName>
        <fullName evidence="1">Ribonuclease h domain</fullName>
    </submittedName>
</protein>
<gene>
    <name evidence="1" type="ORF">FRX31_016427</name>
</gene>
<comment type="caution">
    <text evidence="1">The sequence shown here is derived from an EMBL/GenBank/DDBJ whole genome shotgun (WGS) entry which is preliminary data.</text>
</comment>
<dbReference type="Proteomes" id="UP000554482">
    <property type="component" value="Unassembled WGS sequence"/>
</dbReference>